<evidence type="ECO:0000256" key="8">
    <source>
        <dbReference type="SAM" id="Phobius"/>
    </source>
</evidence>
<feature type="region of interest" description="Disordered" evidence="7">
    <location>
        <begin position="300"/>
        <end position="399"/>
    </location>
</feature>
<dbReference type="AlphaFoldDB" id="A0A0N1HWQ7"/>
<dbReference type="OrthoDB" id="3222at2759"/>
<evidence type="ECO:0000256" key="6">
    <source>
        <dbReference type="RuleBase" id="RU000477"/>
    </source>
</evidence>
<name>A0A0N1HWQ7_9EURO</name>
<dbReference type="GeneID" id="28740670"/>
<feature type="transmembrane region" description="Helical" evidence="8">
    <location>
        <begin position="248"/>
        <end position="268"/>
    </location>
</feature>
<keyword evidence="3 6" id="KW-0812">Transmembrane</keyword>
<keyword evidence="4 8" id="KW-1133">Transmembrane helix</keyword>
<comment type="subcellular location">
    <subcellularLocation>
        <location evidence="1">Membrane</location>
        <topology evidence="1">Multi-pass membrane protein</topology>
    </subcellularLocation>
</comment>
<dbReference type="Proteomes" id="UP000038010">
    <property type="component" value="Unassembled WGS sequence"/>
</dbReference>
<dbReference type="Gene3D" id="1.20.1080.10">
    <property type="entry name" value="Glycerol uptake facilitator protein"/>
    <property type="match status" value="1"/>
</dbReference>
<dbReference type="VEuPathDB" id="FungiDB:AB675_8351"/>
<protein>
    <submittedName>
        <fullName evidence="9">Aquaporin-1</fullName>
    </submittedName>
</protein>
<dbReference type="SUPFAM" id="SSF81338">
    <property type="entry name" value="Aquaporin-like"/>
    <property type="match status" value="1"/>
</dbReference>
<keyword evidence="5 8" id="KW-0472">Membrane</keyword>
<evidence type="ECO:0000256" key="1">
    <source>
        <dbReference type="ARBA" id="ARBA00004141"/>
    </source>
</evidence>
<dbReference type="InterPro" id="IPR023271">
    <property type="entry name" value="Aquaporin-like"/>
</dbReference>
<dbReference type="InterPro" id="IPR034294">
    <property type="entry name" value="Aquaporin_transptr"/>
</dbReference>
<dbReference type="GO" id="GO:0015250">
    <property type="term" value="F:water channel activity"/>
    <property type="evidence" value="ECO:0007669"/>
    <property type="project" value="TreeGrafter"/>
</dbReference>
<evidence type="ECO:0000256" key="4">
    <source>
        <dbReference type="ARBA" id="ARBA00022989"/>
    </source>
</evidence>
<feature type="compositionally biased region" description="Low complexity" evidence="7">
    <location>
        <begin position="7"/>
        <end position="27"/>
    </location>
</feature>
<evidence type="ECO:0000256" key="3">
    <source>
        <dbReference type="ARBA" id="ARBA00022692"/>
    </source>
</evidence>
<dbReference type="RefSeq" id="XP_018004690.1">
    <property type="nucleotide sequence ID" value="XM_018148790.1"/>
</dbReference>
<dbReference type="PANTHER" id="PTHR19139">
    <property type="entry name" value="AQUAPORIN TRANSPORTER"/>
    <property type="match status" value="1"/>
</dbReference>
<gene>
    <name evidence="9" type="ORF">AB675_8351</name>
</gene>
<dbReference type="Pfam" id="PF00230">
    <property type="entry name" value="MIP"/>
    <property type="match status" value="2"/>
</dbReference>
<organism evidence="9 10">
    <name type="scientific">Cyphellophora attinorum</name>
    <dbReference type="NCBI Taxonomy" id="1664694"/>
    <lineage>
        <taxon>Eukaryota</taxon>
        <taxon>Fungi</taxon>
        <taxon>Dikarya</taxon>
        <taxon>Ascomycota</taxon>
        <taxon>Pezizomycotina</taxon>
        <taxon>Eurotiomycetes</taxon>
        <taxon>Chaetothyriomycetidae</taxon>
        <taxon>Chaetothyriales</taxon>
        <taxon>Cyphellophoraceae</taxon>
        <taxon>Cyphellophora</taxon>
    </lineage>
</organism>
<dbReference type="InterPro" id="IPR000425">
    <property type="entry name" value="MIP"/>
</dbReference>
<comment type="similarity">
    <text evidence="2 6">Belongs to the MIP/aquaporin (TC 1.A.8) family.</text>
</comment>
<feature type="compositionally biased region" description="Low complexity" evidence="7">
    <location>
        <begin position="382"/>
        <end position="399"/>
    </location>
</feature>
<feature type="transmembrane region" description="Helical" evidence="8">
    <location>
        <begin position="59"/>
        <end position="78"/>
    </location>
</feature>
<evidence type="ECO:0000313" key="10">
    <source>
        <dbReference type="Proteomes" id="UP000038010"/>
    </source>
</evidence>
<proteinExistence type="inferred from homology"/>
<dbReference type="PANTHER" id="PTHR19139:SF199">
    <property type="entry name" value="MIP17260P"/>
    <property type="match status" value="1"/>
</dbReference>
<feature type="transmembrane region" description="Helical" evidence="8">
    <location>
        <begin position="106"/>
        <end position="125"/>
    </location>
</feature>
<dbReference type="EMBL" id="LFJN01000003">
    <property type="protein sequence ID" value="KPI44727.1"/>
    <property type="molecule type" value="Genomic_DNA"/>
</dbReference>
<keyword evidence="10" id="KW-1185">Reference proteome</keyword>
<dbReference type="GO" id="GO:0005886">
    <property type="term" value="C:plasma membrane"/>
    <property type="evidence" value="ECO:0007669"/>
    <property type="project" value="TreeGrafter"/>
</dbReference>
<keyword evidence="6" id="KW-0813">Transport</keyword>
<evidence type="ECO:0000256" key="5">
    <source>
        <dbReference type="ARBA" id="ARBA00023136"/>
    </source>
</evidence>
<evidence type="ECO:0000256" key="2">
    <source>
        <dbReference type="ARBA" id="ARBA00006175"/>
    </source>
</evidence>
<feature type="transmembrane region" description="Helical" evidence="8">
    <location>
        <begin position="177"/>
        <end position="196"/>
    </location>
</feature>
<reference evidence="9 10" key="1">
    <citation type="submission" date="2015-06" db="EMBL/GenBank/DDBJ databases">
        <title>Draft genome of the ant-associated black yeast Phialophora attae CBS 131958.</title>
        <authorList>
            <person name="Moreno L.F."/>
            <person name="Stielow B.J."/>
            <person name="de Hoog S."/>
            <person name="Vicente V.A."/>
            <person name="Weiss V.A."/>
            <person name="de Vries M."/>
            <person name="Cruz L.M."/>
            <person name="Souza E.M."/>
        </authorList>
    </citation>
    <scope>NUCLEOTIDE SEQUENCE [LARGE SCALE GENOMIC DNA]</scope>
    <source>
        <strain evidence="9 10">CBS 131958</strain>
    </source>
</reference>
<sequence>MDRLSSRKGLLPGLLGRRQQAGQDAAATNGRVEKMSGSTITTTGHSPLKMIPNRIRNHFVAMAGEFVGTFMFLFFAFAGTQVANTPATTSGSESTQLPQGPNPSQLLYISLAFGFSLAVNAWIFYRISGGLFNPAVTFALCLVGAVPWGRGGLVFIAQILGSMASAGVRWHKRAQGLFIEMFLTAQLILTILMLAVEKHKGTFLAPVGIGLSLFIAELAGVYYTGGSLNPARSFGPCVANKDFPGVHWIYWLGPLLGALVASGFYWFVRSLEYESANPGQDFDDLEASAFNPDEDLARPVVQPNAVAPERPVSGDGALSPTRSRRSGSGLQSPTKGLDSYMHSNQQGLGSEPYGGNAGAAQQPSSRHMTIGGDNPHHQNPETTTVEGPTTTTTTATRRF</sequence>
<evidence type="ECO:0000313" key="9">
    <source>
        <dbReference type="EMBL" id="KPI44727.1"/>
    </source>
</evidence>
<evidence type="ECO:0000256" key="7">
    <source>
        <dbReference type="SAM" id="MobiDB-lite"/>
    </source>
</evidence>
<dbReference type="PRINTS" id="PR00783">
    <property type="entry name" value="MINTRINSICP"/>
</dbReference>
<feature type="region of interest" description="Disordered" evidence="7">
    <location>
        <begin position="1"/>
        <end position="40"/>
    </location>
</feature>
<feature type="transmembrane region" description="Helical" evidence="8">
    <location>
        <begin position="203"/>
        <end position="223"/>
    </location>
</feature>
<accession>A0A0N1HWQ7</accession>
<comment type="caution">
    <text evidence="9">The sequence shown here is derived from an EMBL/GenBank/DDBJ whole genome shotgun (WGS) entry which is preliminary data.</text>
</comment>
<feature type="transmembrane region" description="Helical" evidence="8">
    <location>
        <begin position="137"/>
        <end position="157"/>
    </location>
</feature>
<dbReference type="STRING" id="1664694.A0A0N1HWQ7"/>